<gene>
    <name evidence="1" type="ORF">BDW42DRAFT_86773</name>
</gene>
<protein>
    <submittedName>
        <fullName evidence="1">Uncharacterized protein</fullName>
    </submittedName>
</protein>
<dbReference type="AlphaFoldDB" id="A0A2J5HWZ7"/>
<evidence type="ECO:0000313" key="2">
    <source>
        <dbReference type="Proteomes" id="UP000235023"/>
    </source>
</evidence>
<proteinExistence type="predicted"/>
<organism evidence="1 2">
    <name type="scientific">Aspergillus taichungensis</name>
    <dbReference type="NCBI Taxonomy" id="482145"/>
    <lineage>
        <taxon>Eukaryota</taxon>
        <taxon>Fungi</taxon>
        <taxon>Dikarya</taxon>
        <taxon>Ascomycota</taxon>
        <taxon>Pezizomycotina</taxon>
        <taxon>Eurotiomycetes</taxon>
        <taxon>Eurotiomycetidae</taxon>
        <taxon>Eurotiales</taxon>
        <taxon>Aspergillaceae</taxon>
        <taxon>Aspergillus</taxon>
        <taxon>Aspergillus subgen. Circumdati</taxon>
    </lineage>
</organism>
<accession>A0A2J5HWZ7</accession>
<reference evidence="2" key="1">
    <citation type="submission" date="2017-12" db="EMBL/GenBank/DDBJ databases">
        <authorList>
            <consortium name="DOE Joint Genome Institute"/>
            <person name="Mondo S.J."/>
            <person name="Kjaerbolling I."/>
            <person name="Vesth T.C."/>
            <person name="Frisvad J.C."/>
            <person name="Nybo J.L."/>
            <person name="Theobald S."/>
            <person name="Kuo A."/>
            <person name="Bowyer P."/>
            <person name="Matsuda Y."/>
            <person name="Lyhne E.K."/>
            <person name="Kogle M.E."/>
            <person name="Clum A."/>
            <person name="Lipzen A."/>
            <person name="Salamov A."/>
            <person name="Ngan C.Y."/>
            <person name="Daum C."/>
            <person name="Chiniquy J."/>
            <person name="Barry K."/>
            <person name="LaButti K."/>
            <person name="Haridas S."/>
            <person name="Simmons B.A."/>
            <person name="Magnuson J.K."/>
            <person name="Mortensen U.H."/>
            <person name="Larsen T.O."/>
            <person name="Grigoriev I.V."/>
            <person name="Baker S.E."/>
            <person name="Andersen M.R."/>
            <person name="Nordberg H.P."/>
            <person name="Cantor M.N."/>
            <person name="Hua S.X."/>
        </authorList>
    </citation>
    <scope>NUCLEOTIDE SEQUENCE [LARGE SCALE GENOMIC DNA]</scope>
    <source>
        <strain evidence="2">IBT 19404</strain>
    </source>
</reference>
<dbReference type="Proteomes" id="UP000235023">
    <property type="component" value="Unassembled WGS sequence"/>
</dbReference>
<name>A0A2J5HWZ7_9EURO</name>
<sequence>MVCYPPFAAYLHFMISIDPQKSWYLSVHPRFPLSPWIHLWCCSRPLKYGSWYSKRWRLAGTTGVSHDHMRLDQPFQPAAIQATFRS</sequence>
<keyword evidence="2" id="KW-1185">Reference proteome</keyword>
<evidence type="ECO:0000313" key="1">
    <source>
        <dbReference type="EMBL" id="PLN81972.1"/>
    </source>
</evidence>
<dbReference type="EMBL" id="KZ559531">
    <property type="protein sequence ID" value="PLN81972.1"/>
    <property type="molecule type" value="Genomic_DNA"/>
</dbReference>